<sequence>MEARAIAKYVRVSPRKMKPIADLVRGKKANEAIAILKFTPRKGANILKKVIESAIANAENNNGMDVENLYVSEVYANQGPTMKRWKAGSMGRANPILRRTSHIGVVLKEKE</sequence>
<dbReference type="GO" id="GO:0003735">
    <property type="term" value="F:structural constituent of ribosome"/>
    <property type="evidence" value="ECO:0007669"/>
    <property type="project" value="InterPro"/>
</dbReference>
<evidence type="ECO:0000256" key="12">
    <source>
        <dbReference type="RuleBase" id="RU004006"/>
    </source>
</evidence>
<evidence type="ECO:0000256" key="8">
    <source>
        <dbReference type="ARBA" id="ARBA00025084"/>
    </source>
</evidence>
<dbReference type="GO" id="GO:0022625">
    <property type="term" value="C:cytosolic large ribosomal subunit"/>
    <property type="evidence" value="ECO:0007669"/>
    <property type="project" value="TreeGrafter"/>
</dbReference>
<dbReference type="SUPFAM" id="SSF54843">
    <property type="entry name" value="Ribosomal protein L22"/>
    <property type="match status" value="1"/>
</dbReference>
<evidence type="ECO:0000256" key="9">
    <source>
        <dbReference type="ARBA" id="ARBA00035207"/>
    </source>
</evidence>
<keyword evidence="5 10" id="KW-0694">RNA-binding</keyword>
<protein>
    <recommendedName>
        <fullName evidence="9 10">Large ribosomal subunit protein uL22</fullName>
    </recommendedName>
</protein>
<evidence type="ECO:0000256" key="1">
    <source>
        <dbReference type="ARBA" id="ARBA00003478"/>
    </source>
</evidence>
<dbReference type="PANTHER" id="PTHR13501:SF8">
    <property type="entry name" value="LARGE RIBOSOMAL SUBUNIT PROTEIN UL22M"/>
    <property type="match status" value="1"/>
</dbReference>
<keyword evidence="4 10" id="KW-0699">rRNA-binding</keyword>
<evidence type="ECO:0000256" key="4">
    <source>
        <dbReference type="ARBA" id="ARBA00022730"/>
    </source>
</evidence>
<dbReference type="InterPro" id="IPR047867">
    <property type="entry name" value="Ribosomal_uL22_bac/org-type"/>
</dbReference>
<evidence type="ECO:0000256" key="6">
    <source>
        <dbReference type="ARBA" id="ARBA00022980"/>
    </source>
</evidence>
<dbReference type="GO" id="GO:0006412">
    <property type="term" value="P:translation"/>
    <property type="evidence" value="ECO:0007669"/>
    <property type="project" value="UniProtKB-UniRule"/>
</dbReference>
<comment type="function">
    <text evidence="1 10">The globular domain of the protein is located near the polypeptide exit tunnel on the outside of the subunit, while an extended beta-hairpin is found that lines the wall of the exit tunnel in the center of the 70S ribosome.</text>
</comment>
<comment type="subunit">
    <text evidence="3 10 12">Part of the 50S ribosomal subunit.</text>
</comment>
<dbReference type="InterPro" id="IPR001063">
    <property type="entry name" value="Ribosomal_uL22"/>
</dbReference>
<dbReference type="STRING" id="1121301.SAMN02745912_03085"/>
<proteinExistence type="inferred from homology"/>
<keyword evidence="15" id="KW-1185">Reference proteome</keyword>
<dbReference type="AlphaFoldDB" id="A0A1M6RUR1"/>
<evidence type="ECO:0000256" key="10">
    <source>
        <dbReference type="HAMAP-Rule" id="MF_01331"/>
    </source>
</evidence>
<accession>A0A1M6RUR1</accession>
<comment type="function">
    <text evidence="8">This protein binds specifically to 23S rRNA; its binding is stimulated by other ribosomal proteins, e.g. L4, L17, and L20. It is important during the early stages of 50S assembly. It makes multiple contacts with different domains of the 23S rRNA in the assembled 50S subunit and ribosome.</text>
</comment>
<dbReference type="OrthoDB" id="9805969at2"/>
<comment type="function">
    <text evidence="10 13">This protein binds specifically to 23S rRNA; its binding is stimulated by other ribosomal proteins, e.g., L4, L17, and L20. It is important during the early stages of 50S assembly. It makes multiple contacts with different domains of the 23S rRNA in the assembled 50S subunit and ribosome.</text>
</comment>
<evidence type="ECO:0000256" key="3">
    <source>
        <dbReference type="ARBA" id="ARBA00011838"/>
    </source>
</evidence>
<dbReference type="InterPro" id="IPR005727">
    <property type="entry name" value="Ribosomal_uL22_bac/chlpt-type"/>
</dbReference>
<comment type="similarity">
    <text evidence="2 10 11">Belongs to the universal ribosomal protein uL22 family.</text>
</comment>
<dbReference type="GO" id="GO:0019843">
    <property type="term" value="F:rRNA binding"/>
    <property type="evidence" value="ECO:0007669"/>
    <property type="project" value="UniProtKB-UniRule"/>
</dbReference>
<evidence type="ECO:0000313" key="14">
    <source>
        <dbReference type="EMBL" id="SHK36149.1"/>
    </source>
</evidence>
<dbReference type="Pfam" id="PF00237">
    <property type="entry name" value="Ribosomal_L22"/>
    <property type="match status" value="1"/>
</dbReference>
<keyword evidence="7 10" id="KW-0687">Ribonucleoprotein</keyword>
<dbReference type="HAMAP" id="MF_01331_B">
    <property type="entry name" value="Ribosomal_uL22_B"/>
    <property type="match status" value="1"/>
</dbReference>
<evidence type="ECO:0000256" key="2">
    <source>
        <dbReference type="ARBA" id="ARBA00009451"/>
    </source>
</evidence>
<organism evidence="14 15">
    <name type="scientific">Paramaledivibacter caminithermalis (strain DSM 15212 / CIP 107654 / DViRD3)</name>
    <name type="common">Clostridium caminithermale</name>
    <dbReference type="NCBI Taxonomy" id="1121301"/>
    <lineage>
        <taxon>Bacteria</taxon>
        <taxon>Bacillati</taxon>
        <taxon>Bacillota</taxon>
        <taxon>Clostridia</taxon>
        <taxon>Peptostreptococcales</taxon>
        <taxon>Caminicellaceae</taxon>
        <taxon>Paramaledivibacter</taxon>
    </lineage>
</organism>
<evidence type="ECO:0000313" key="15">
    <source>
        <dbReference type="Proteomes" id="UP000184465"/>
    </source>
</evidence>
<dbReference type="CDD" id="cd00336">
    <property type="entry name" value="Ribosomal_L22"/>
    <property type="match status" value="1"/>
</dbReference>
<dbReference type="NCBIfam" id="TIGR01044">
    <property type="entry name" value="rplV_bact"/>
    <property type="match status" value="1"/>
</dbReference>
<dbReference type="Gene3D" id="3.90.470.10">
    <property type="entry name" value="Ribosomal protein L22/L17"/>
    <property type="match status" value="1"/>
</dbReference>
<gene>
    <name evidence="10" type="primary">rplV</name>
    <name evidence="14" type="ORF">SAMN02745912_03085</name>
</gene>
<name>A0A1M6RUR1_PARC5</name>
<dbReference type="PANTHER" id="PTHR13501">
    <property type="entry name" value="CHLOROPLAST 50S RIBOSOMAL PROTEIN L22-RELATED"/>
    <property type="match status" value="1"/>
</dbReference>
<evidence type="ECO:0000256" key="13">
    <source>
        <dbReference type="RuleBase" id="RU004008"/>
    </source>
</evidence>
<dbReference type="InterPro" id="IPR036394">
    <property type="entry name" value="Ribosomal_uL22_sf"/>
</dbReference>
<dbReference type="Proteomes" id="UP000184465">
    <property type="component" value="Unassembled WGS sequence"/>
</dbReference>
<dbReference type="RefSeq" id="WP_073152026.1">
    <property type="nucleotide sequence ID" value="NZ_FRAG01000050.1"/>
</dbReference>
<reference evidence="14 15" key="1">
    <citation type="submission" date="2016-11" db="EMBL/GenBank/DDBJ databases">
        <authorList>
            <person name="Jaros S."/>
            <person name="Januszkiewicz K."/>
            <person name="Wedrychowicz H."/>
        </authorList>
    </citation>
    <scope>NUCLEOTIDE SEQUENCE [LARGE SCALE GENOMIC DNA]</scope>
    <source>
        <strain evidence="14 15">DSM 15212</strain>
    </source>
</reference>
<dbReference type="EMBL" id="FRAG01000050">
    <property type="protein sequence ID" value="SHK36149.1"/>
    <property type="molecule type" value="Genomic_DNA"/>
</dbReference>
<evidence type="ECO:0000256" key="5">
    <source>
        <dbReference type="ARBA" id="ARBA00022884"/>
    </source>
</evidence>
<keyword evidence="6 10" id="KW-0689">Ribosomal protein</keyword>
<evidence type="ECO:0000256" key="11">
    <source>
        <dbReference type="RuleBase" id="RU004005"/>
    </source>
</evidence>
<evidence type="ECO:0000256" key="7">
    <source>
        <dbReference type="ARBA" id="ARBA00023274"/>
    </source>
</evidence>